<dbReference type="InterPro" id="IPR036598">
    <property type="entry name" value="GOLD_dom_sf"/>
</dbReference>
<dbReference type="PANTHER" id="PTHR23324">
    <property type="entry name" value="SEC14 RELATED PROTEIN"/>
    <property type="match status" value="1"/>
</dbReference>
<reference evidence="2 3" key="1">
    <citation type="submission" date="2024-08" db="EMBL/GenBank/DDBJ databases">
        <authorList>
            <person name="Cucini C."/>
            <person name="Frati F."/>
        </authorList>
    </citation>
    <scope>NUCLEOTIDE SEQUENCE [LARGE SCALE GENOMIC DNA]</scope>
</reference>
<dbReference type="InterPro" id="IPR001251">
    <property type="entry name" value="CRAL-TRIO_dom"/>
</dbReference>
<organism evidence="2 3">
    <name type="scientific">Orchesella dallaii</name>
    <dbReference type="NCBI Taxonomy" id="48710"/>
    <lineage>
        <taxon>Eukaryota</taxon>
        <taxon>Metazoa</taxon>
        <taxon>Ecdysozoa</taxon>
        <taxon>Arthropoda</taxon>
        <taxon>Hexapoda</taxon>
        <taxon>Collembola</taxon>
        <taxon>Entomobryomorpha</taxon>
        <taxon>Entomobryoidea</taxon>
        <taxon>Orchesellidae</taxon>
        <taxon>Orchesellinae</taxon>
        <taxon>Orchesella</taxon>
    </lineage>
</organism>
<dbReference type="SUPFAM" id="SSF46938">
    <property type="entry name" value="CRAL/TRIO N-terminal domain"/>
    <property type="match status" value="1"/>
</dbReference>
<proteinExistence type="predicted"/>
<dbReference type="SMART" id="SM01100">
    <property type="entry name" value="CRAL_TRIO_N"/>
    <property type="match status" value="1"/>
</dbReference>
<dbReference type="SMART" id="SM00516">
    <property type="entry name" value="SEC14"/>
    <property type="match status" value="1"/>
</dbReference>
<dbReference type="Pfam" id="PF00650">
    <property type="entry name" value="CRAL_TRIO"/>
    <property type="match status" value="1"/>
</dbReference>
<feature type="domain" description="CRAL-TRIO" evidence="1">
    <location>
        <begin position="73"/>
        <end position="260"/>
    </location>
</feature>
<dbReference type="InterPro" id="IPR036273">
    <property type="entry name" value="CRAL/TRIO_N_dom_sf"/>
</dbReference>
<dbReference type="InterPro" id="IPR011074">
    <property type="entry name" value="CRAL/TRIO_N_dom"/>
</dbReference>
<dbReference type="Gene3D" id="3.40.525.10">
    <property type="entry name" value="CRAL-TRIO lipid binding domain"/>
    <property type="match status" value="1"/>
</dbReference>
<dbReference type="InterPro" id="IPR051064">
    <property type="entry name" value="SEC14/CRAL-TRIO_domain"/>
</dbReference>
<keyword evidence="3" id="KW-1185">Reference proteome</keyword>
<dbReference type="Gene3D" id="2.60.120.680">
    <property type="entry name" value="GOLD domain"/>
    <property type="match status" value="1"/>
</dbReference>
<dbReference type="SUPFAM" id="SSF101576">
    <property type="entry name" value="Supernatant protein factor (SPF), C-terminal domain"/>
    <property type="match status" value="1"/>
</dbReference>
<gene>
    <name evidence="2" type="ORF">ODALV1_LOCUS878</name>
</gene>
<evidence type="ECO:0000259" key="1">
    <source>
        <dbReference type="PROSITE" id="PS50191"/>
    </source>
</evidence>
<dbReference type="SUPFAM" id="SSF52087">
    <property type="entry name" value="CRAL/TRIO domain"/>
    <property type="match status" value="1"/>
</dbReference>
<dbReference type="Proteomes" id="UP001642540">
    <property type="component" value="Unassembled WGS sequence"/>
</dbReference>
<name>A0ABP1PJZ4_9HEXA</name>
<evidence type="ECO:0000313" key="2">
    <source>
        <dbReference type="EMBL" id="CAL8069642.1"/>
    </source>
</evidence>
<dbReference type="PROSITE" id="PS50191">
    <property type="entry name" value="CRAL_TRIO"/>
    <property type="match status" value="1"/>
</dbReference>
<accession>A0ABP1PJZ4</accession>
<dbReference type="InterPro" id="IPR036865">
    <property type="entry name" value="CRAL-TRIO_dom_sf"/>
</dbReference>
<sequence>MSEATQQEKDLVSIFRGRIKDLPIDEEQLHEQHMLRWIRAREGDLAKAEDMFRRHMEWRKTNGIGPSLLDWIPSVYLTDTYSAKFCGYDTSGSPIVLFTFGLWDLRPALARGEKENVRRYKDQSLERTMKLMKLYENQRQYHKNMLSNFPEKVTQFNCICDWTGFSLRYIMSKEVVEIILEAARSFEANYPETLKAAYNINCPKVFDVLFKLVKPFLSERTLSKIFIYDSNEAKWKHDMLKTLPADQIPVRYGGTREIMWELADLNFDLQQDGSFFEEIFENSPRRNDDQEIEEKEGFKKVLVESFDKVSIPLVIVSPRTIMKWKVKVDKPSGEIDFSIHCDNVKRNERETCIEKKNVKQDSGNMNCERAGSYWVTFSNSGIEMDDIKTVWYKLSLDVPE</sequence>
<protein>
    <recommendedName>
        <fullName evidence="1">CRAL-TRIO domain-containing protein</fullName>
    </recommendedName>
</protein>
<comment type="caution">
    <text evidence="2">The sequence shown here is derived from an EMBL/GenBank/DDBJ whole genome shotgun (WGS) entry which is preliminary data.</text>
</comment>
<dbReference type="CDD" id="cd00170">
    <property type="entry name" value="SEC14"/>
    <property type="match status" value="1"/>
</dbReference>
<dbReference type="PANTHER" id="PTHR23324:SF83">
    <property type="entry name" value="SEC14-LIKE PROTEIN 2"/>
    <property type="match status" value="1"/>
</dbReference>
<evidence type="ECO:0000313" key="3">
    <source>
        <dbReference type="Proteomes" id="UP001642540"/>
    </source>
</evidence>
<dbReference type="EMBL" id="CAXLJM020000004">
    <property type="protein sequence ID" value="CAL8069642.1"/>
    <property type="molecule type" value="Genomic_DNA"/>
</dbReference>